<gene>
    <name evidence="1" type="ordered locus">Trad_1457</name>
</gene>
<dbReference type="AlphaFoldDB" id="D7CXH7"/>
<evidence type="ECO:0000313" key="2">
    <source>
        <dbReference type="Proteomes" id="UP000000379"/>
    </source>
</evidence>
<dbReference type="STRING" id="649638.Trad_1457"/>
<dbReference type="KEGG" id="tra:Trad_1457"/>
<keyword evidence="2" id="KW-1185">Reference proteome</keyword>
<dbReference type="EMBL" id="CP002049">
    <property type="protein sequence ID" value="ADI14579.1"/>
    <property type="molecule type" value="Genomic_DNA"/>
</dbReference>
<evidence type="ECO:0000313" key="1">
    <source>
        <dbReference type="EMBL" id="ADI14579.1"/>
    </source>
</evidence>
<name>D7CXH7_TRURR</name>
<reference evidence="1 2" key="2">
    <citation type="journal article" date="2011" name="Stand. Genomic Sci.">
        <title>Complete genome sequence of Truepera radiovictrix type strain (RQ-24).</title>
        <authorList>
            <person name="Ivanova N."/>
            <person name="Rohde C."/>
            <person name="Munk C."/>
            <person name="Nolan M."/>
            <person name="Lucas S."/>
            <person name="Del Rio T.G."/>
            <person name="Tice H."/>
            <person name="Deshpande S."/>
            <person name="Cheng J.F."/>
            <person name="Tapia R."/>
            <person name="Han C."/>
            <person name="Goodwin L."/>
            <person name="Pitluck S."/>
            <person name="Liolios K."/>
            <person name="Mavromatis K."/>
            <person name="Mikhailova N."/>
            <person name="Pati A."/>
            <person name="Chen A."/>
            <person name="Palaniappan K."/>
            <person name="Land M."/>
            <person name="Hauser L."/>
            <person name="Chang Y.J."/>
            <person name="Jeffries C.D."/>
            <person name="Brambilla E."/>
            <person name="Rohde M."/>
            <person name="Goker M."/>
            <person name="Tindall B.J."/>
            <person name="Woyke T."/>
            <person name="Bristow J."/>
            <person name="Eisen J.A."/>
            <person name="Markowitz V."/>
            <person name="Hugenholtz P."/>
            <person name="Kyrpides N.C."/>
            <person name="Klenk H.P."/>
            <person name="Lapidus A."/>
        </authorList>
    </citation>
    <scope>NUCLEOTIDE SEQUENCE [LARGE SCALE GENOMIC DNA]</scope>
    <source>
        <strain evidence="2">DSM 17093 / CIP 108686 / LMG 22925 / RQ-24</strain>
    </source>
</reference>
<accession>D7CXH7</accession>
<dbReference type="HOGENOM" id="CLU_1151393_0_0_0"/>
<dbReference type="Proteomes" id="UP000000379">
    <property type="component" value="Chromosome"/>
</dbReference>
<sequence length="241" mass="26061">MDLSPEQIDDLTDLAQGALLVHQRSEAQWYLYLEGSPVHEVSEKDVALYLERGWVERQGFESALNLEMYALTEAGHDAIEPFLEAEARVGAPHLLLSAATAEADGETLLVAVPIDPFDVEQLRRRTVLAETLAAADEAFVALEYEAELLALDASRHEELQALLPNPEAHALVTALPESWHDAAGLEVRWASVLVGEGGFSFALELADGRRFETAELAEAALMEAAMTLMGAELGAPSEASA</sequence>
<organism evidence="1 2">
    <name type="scientific">Truepera radiovictrix (strain DSM 17093 / CIP 108686 / LMG 22925 / RQ-24)</name>
    <dbReference type="NCBI Taxonomy" id="649638"/>
    <lineage>
        <taxon>Bacteria</taxon>
        <taxon>Thermotogati</taxon>
        <taxon>Deinococcota</taxon>
        <taxon>Deinococci</taxon>
        <taxon>Trueperales</taxon>
        <taxon>Trueperaceae</taxon>
        <taxon>Truepera</taxon>
    </lineage>
</organism>
<proteinExistence type="predicted"/>
<reference evidence="2" key="1">
    <citation type="submission" date="2010-05" db="EMBL/GenBank/DDBJ databases">
        <title>The complete genome of Truepera radiovictris DSM 17093.</title>
        <authorList>
            <consortium name="US DOE Joint Genome Institute (JGI-PGF)"/>
            <person name="Lucas S."/>
            <person name="Copeland A."/>
            <person name="Lapidus A."/>
            <person name="Glavina del Rio T."/>
            <person name="Dalin E."/>
            <person name="Tice H."/>
            <person name="Bruce D."/>
            <person name="Goodwin L."/>
            <person name="Pitluck S."/>
            <person name="Kyrpides N."/>
            <person name="Mavromatis K."/>
            <person name="Ovchinnikova G."/>
            <person name="Munk A.C."/>
            <person name="Detter J.C."/>
            <person name="Han C."/>
            <person name="Tapia R."/>
            <person name="Land M."/>
            <person name="Hauser L."/>
            <person name="Markowitz V."/>
            <person name="Cheng J.-F."/>
            <person name="Hugenholtz P."/>
            <person name="Woyke T."/>
            <person name="Wu D."/>
            <person name="Tindall B."/>
            <person name="Pomrenke H.G."/>
            <person name="Brambilla E."/>
            <person name="Klenk H.-P."/>
            <person name="Eisen J.A."/>
        </authorList>
    </citation>
    <scope>NUCLEOTIDE SEQUENCE [LARGE SCALE GENOMIC DNA]</scope>
    <source>
        <strain evidence="2">DSM 17093 / CIP 108686 / LMG 22925 / RQ-24</strain>
    </source>
</reference>
<protein>
    <submittedName>
        <fullName evidence="1">Uncharacterized protein</fullName>
    </submittedName>
</protein>
<dbReference type="RefSeq" id="WP_013177947.1">
    <property type="nucleotide sequence ID" value="NC_014221.1"/>
</dbReference>